<name>A0ACC7LYL4_9PSED</name>
<keyword evidence="2" id="KW-1185">Reference proteome</keyword>
<dbReference type="EMBL" id="JBIUGF010000065">
    <property type="protein sequence ID" value="MFJ1340148.1"/>
    <property type="molecule type" value="Genomic_DNA"/>
</dbReference>
<comment type="caution">
    <text evidence="1">The sequence shown here is derived from an EMBL/GenBank/DDBJ whole genome shotgun (WGS) entry which is preliminary data.</text>
</comment>
<gene>
    <name evidence="1" type="ORF">ACIKP7_18675</name>
</gene>
<protein>
    <submittedName>
        <fullName evidence="1">Uncharacterized protein</fullName>
    </submittedName>
</protein>
<accession>A0ACC7LYL4</accession>
<organism evidence="1 2">
    <name type="scientific">Pseudomonas caricapapayae</name>
    <dbReference type="NCBI Taxonomy" id="46678"/>
    <lineage>
        <taxon>Bacteria</taxon>
        <taxon>Pseudomonadati</taxon>
        <taxon>Pseudomonadota</taxon>
        <taxon>Gammaproteobacteria</taxon>
        <taxon>Pseudomonadales</taxon>
        <taxon>Pseudomonadaceae</taxon>
        <taxon>Pseudomonas</taxon>
    </lineage>
</organism>
<evidence type="ECO:0000313" key="1">
    <source>
        <dbReference type="EMBL" id="MFJ1340148.1"/>
    </source>
</evidence>
<evidence type="ECO:0000313" key="2">
    <source>
        <dbReference type="Proteomes" id="UP001615411"/>
    </source>
</evidence>
<reference evidence="1" key="1">
    <citation type="submission" date="2024-10" db="EMBL/GenBank/DDBJ databases">
        <title>Aeromonas and Pseudomonas from the Cagarras Archipelago, Rio de Janeiro, Brazil.</title>
        <authorList>
            <person name="Canellas A.L.B."/>
            <person name="Laport M.S."/>
        </authorList>
    </citation>
    <scope>NUCLEOTIDE SEQUENCE</scope>
    <source>
        <strain evidence="1">ACP-7</strain>
    </source>
</reference>
<sequence length="106" mass="11996">MKSEIKDWYIQNDRMPGSGGTFRVRGTFTVANPGITPVLEKARMQDRSMALNLELKLIQEDGMFMQVQTAKEVCFEMPGDHSDIPWVNVLHEGEHLGMVDKIITTS</sequence>
<proteinExistence type="predicted"/>
<dbReference type="Proteomes" id="UP001615411">
    <property type="component" value="Unassembled WGS sequence"/>
</dbReference>